<dbReference type="AlphaFoldDB" id="A0A392QCH7"/>
<dbReference type="Proteomes" id="UP000265520">
    <property type="component" value="Unassembled WGS sequence"/>
</dbReference>
<name>A0A392QCH7_9FABA</name>
<proteinExistence type="predicted"/>
<comment type="caution">
    <text evidence="2">The sequence shown here is derived from an EMBL/GenBank/DDBJ whole genome shotgun (WGS) entry which is preliminary data.</text>
</comment>
<keyword evidence="3" id="KW-1185">Reference proteome</keyword>
<feature type="region of interest" description="Disordered" evidence="1">
    <location>
        <begin position="22"/>
        <end position="64"/>
    </location>
</feature>
<evidence type="ECO:0000313" key="2">
    <source>
        <dbReference type="EMBL" id="MCI21236.1"/>
    </source>
</evidence>
<evidence type="ECO:0000313" key="3">
    <source>
        <dbReference type="Proteomes" id="UP000265520"/>
    </source>
</evidence>
<feature type="compositionally biased region" description="Basic and acidic residues" evidence="1">
    <location>
        <begin position="53"/>
        <end position="64"/>
    </location>
</feature>
<reference evidence="2 3" key="1">
    <citation type="journal article" date="2018" name="Front. Plant Sci.">
        <title>Red Clover (Trifolium pratense) and Zigzag Clover (T. medium) - A Picture of Genomic Similarities and Differences.</title>
        <authorList>
            <person name="Dluhosova J."/>
            <person name="Istvanek J."/>
            <person name="Nedelnik J."/>
            <person name="Repkova J."/>
        </authorList>
    </citation>
    <scope>NUCLEOTIDE SEQUENCE [LARGE SCALE GENOMIC DNA]</scope>
    <source>
        <strain evidence="3">cv. 10/8</strain>
        <tissue evidence="2">Leaf</tissue>
    </source>
</reference>
<sequence length="64" mass="6989">MILTLTASIMYWSLQHSEESFTPEASPVASADAEHQTEFTTEVSNLAIDDDVSENKPEDEGVSS</sequence>
<protein>
    <submittedName>
        <fullName evidence="2">Fimbrin-like protein 2-like</fullName>
    </submittedName>
</protein>
<evidence type="ECO:0000256" key="1">
    <source>
        <dbReference type="SAM" id="MobiDB-lite"/>
    </source>
</evidence>
<dbReference type="EMBL" id="LXQA010123932">
    <property type="protein sequence ID" value="MCI21236.1"/>
    <property type="molecule type" value="Genomic_DNA"/>
</dbReference>
<accession>A0A392QCH7</accession>
<organism evidence="2 3">
    <name type="scientific">Trifolium medium</name>
    <dbReference type="NCBI Taxonomy" id="97028"/>
    <lineage>
        <taxon>Eukaryota</taxon>
        <taxon>Viridiplantae</taxon>
        <taxon>Streptophyta</taxon>
        <taxon>Embryophyta</taxon>
        <taxon>Tracheophyta</taxon>
        <taxon>Spermatophyta</taxon>
        <taxon>Magnoliopsida</taxon>
        <taxon>eudicotyledons</taxon>
        <taxon>Gunneridae</taxon>
        <taxon>Pentapetalae</taxon>
        <taxon>rosids</taxon>
        <taxon>fabids</taxon>
        <taxon>Fabales</taxon>
        <taxon>Fabaceae</taxon>
        <taxon>Papilionoideae</taxon>
        <taxon>50 kb inversion clade</taxon>
        <taxon>NPAAA clade</taxon>
        <taxon>Hologalegina</taxon>
        <taxon>IRL clade</taxon>
        <taxon>Trifolieae</taxon>
        <taxon>Trifolium</taxon>
    </lineage>
</organism>